<proteinExistence type="predicted"/>
<dbReference type="AlphaFoldDB" id="A0AAV2NM41"/>
<sequence length="45" mass="5260">MGAYYGSWCANTESTSIRSVAWLCDSSNVDRNCTRYNDTYQKMYF</sequence>
<keyword evidence="2" id="KW-1185">Reference proteome</keyword>
<gene>
    <name evidence="1" type="ORF">LPLAT_LOCUS7429</name>
</gene>
<evidence type="ECO:0000313" key="2">
    <source>
        <dbReference type="Proteomes" id="UP001497644"/>
    </source>
</evidence>
<dbReference type="Proteomes" id="UP001497644">
    <property type="component" value="Chromosome 3"/>
</dbReference>
<organism evidence="1 2">
    <name type="scientific">Lasius platythorax</name>
    <dbReference type="NCBI Taxonomy" id="488582"/>
    <lineage>
        <taxon>Eukaryota</taxon>
        <taxon>Metazoa</taxon>
        <taxon>Ecdysozoa</taxon>
        <taxon>Arthropoda</taxon>
        <taxon>Hexapoda</taxon>
        <taxon>Insecta</taxon>
        <taxon>Pterygota</taxon>
        <taxon>Neoptera</taxon>
        <taxon>Endopterygota</taxon>
        <taxon>Hymenoptera</taxon>
        <taxon>Apocrita</taxon>
        <taxon>Aculeata</taxon>
        <taxon>Formicoidea</taxon>
        <taxon>Formicidae</taxon>
        <taxon>Formicinae</taxon>
        <taxon>Lasius</taxon>
        <taxon>Lasius</taxon>
    </lineage>
</organism>
<reference evidence="1" key="1">
    <citation type="submission" date="2024-04" db="EMBL/GenBank/DDBJ databases">
        <authorList>
            <consortium name="Molecular Ecology Group"/>
        </authorList>
    </citation>
    <scope>NUCLEOTIDE SEQUENCE</scope>
</reference>
<name>A0AAV2NM41_9HYME</name>
<accession>A0AAV2NM41</accession>
<protein>
    <submittedName>
        <fullName evidence="1">Uncharacterized protein</fullName>
    </submittedName>
</protein>
<evidence type="ECO:0000313" key="1">
    <source>
        <dbReference type="EMBL" id="CAL1681391.1"/>
    </source>
</evidence>
<dbReference type="EMBL" id="OZ034826">
    <property type="protein sequence ID" value="CAL1681391.1"/>
    <property type="molecule type" value="Genomic_DNA"/>
</dbReference>